<accession>A0A7J7D9H5</accession>
<gene>
    <name evidence="1" type="ORF">HS088_TW09G01023</name>
</gene>
<dbReference type="InParanoid" id="A0A7J7D9H5"/>
<reference evidence="1 2" key="1">
    <citation type="journal article" date="2020" name="Nat. Commun.">
        <title>Genome of Tripterygium wilfordii and identification of cytochrome P450 involved in triptolide biosynthesis.</title>
        <authorList>
            <person name="Tu L."/>
            <person name="Su P."/>
            <person name="Zhang Z."/>
            <person name="Gao L."/>
            <person name="Wang J."/>
            <person name="Hu T."/>
            <person name="Zhou J."/>
            <person name="Zhang Y."/>
            <person name="Zhao Y."/>
            <person name="Liu Y."/>
            <person name="Song Y."/>
            <person name="Tong Y."/>
            <person name="Lu Y."/>
            <person name="Yang J."/>
            <person name="Xu C."/>
            <person name="Jia M."/>
            <person name="Peters R.J."/>
            <person name="Huang L."/>
            <person name="Gao W."/>
        </authorList>
    </citation>
    <scope>NUCLEOTIDE SEQUENCE [LARGE SCALE GENOMIC DNA]</scope>
    <source>
        <strain evidence="2">cv. XIE 37</strain>
        <tissue evidence="1">Leaf</tissue>
    </source>
</reference>
<dbReference type="FunCoup" id="A0A7J7D9H5">
    <property type="interactions" value="86"/>
</dbReference>
<organism evidence="1 2">
    <name type="scientific">Tripterygium wilfordii</name>
    <name type="common">Thunder God vine</name>
    <dbReference type="NCBI Taxonomy" id="458696"/>
    <lineage>
        <taxon>Eukaryota</taxon>
        <taxon>Viridiplantae</taxon>
        <taxon>Streptophyta</taxon>
        <taxon>Embryophyta</taxon>
        <taxon>Tracheophyta</taxon>
        <taxon>Spermatophyta</taxon>
        <taxon>Magnoliopsida</taxon>
        <taxon>eudicotyledons</taxon>
        <taxon>Gunneridae</taxon>
        <taxon>Pentapetalae</taxon>
        <taxon>rosids</taxon>
        <taxon>fabids</taxon>
        <taxon>Celastrales</taxon>
        <taxon>Celastraceae</taxon>
        <taxon>Tripterygium</taxon>
    </lineage>
</organism>
<evidence type="ECO:0000313" key="1">
    <source>
        <dbReference type="EMBL" id="KAF5742961.1"/>
    </source>
</evidence>
<comment type="caution">
    <text evidence="1">The sequence shown here is derived from an EMBL/GenBank/DDBJ whole genome shotgun (WGS) entry which is preliminary data.</text>
</comment>
<proteinExistence type="predicted"/>
<protein>
    <submittedName>
        <fullName evidence="1">Uncharacterized protein</fullName>
    </submittedName>
</protein>
<dbReference type="PANTHER" id="PTHR33168">
    <property type="entry name" value="STRESS INDUCED PROTEIN-RELATED"/>
    <property type="match status" value="1"/>
</dbReference>
<keyword evidence="2" id="KW-1185">Reference proteome</keyword>
<sequence>MDIIRNWCNSGSETIQLGKSGSVNSTSSSRSKWKLLWNKLIKKKKERILEASRSVKVPYDEDTYSQNFDGGVTWDEPDGFFRSFSVRYADSSNKRCP</sequence>
<dbReference type="EMBL" id="JAAARO010000009">
    <property type="protein sequence ID" value="KAF5742961.1"/>
    <property type="molecule type" value="Genomic_DNA"/>
</dbReference>
<dbReference type="AlphaFoldDB" id="A0A7J7D9H5"/>
<evidence type="ECO:0000313" key="2">
    <source>
        <dbReference type="Proteomes" id="UP000593562"/>
    </source>
</evidence>
<dbReference type="Proteomes" id="UP000593562">
    <property type="component" value="Unassembled WGS sequence"/>
</dbReference>
<name>A0A7J7D9H5_TRIWF</name>